<feature type="region of interest" description="Disordered" evidence="1">
    <location>
        <begin position="268"/>
        <end position="344"/>
    </location>
</feature>
<feature type="non-terminal residue" evidence="2">
    <location>
        <position position="526"/>
    </location>
</feature>
<dbReference type="GO" id="GO:0006383">
    <property type="term" value="P:transcription by RNA polymerase III"/>
    <property type="evidence" value="ECO:0007669"/>
    <property type="project" value="InterPro"/>
</dbReference>
<dbReference type="Proteomes" id="UP001176517">
    <property type="component" value="Unassembled WGS sequence"/>
</dbReference>
<dbReference type="EMBL" id="JAPDMZ010000341">
    <property type="protein sequence ID" value="KAK0543627.1"/>
    <property type="molecule type" value="Genomic_DNA"/>
</dbReference>
<organism evidence="2 3">
    <name type="scientific">Tilletia horrida</name>
    <dbReference type="NCBI Taxonomy" id="155126"/>
    <lineage>
        <taxon>Eukaryota</taxon>
        <taxon>Fungi</taxon>
        <taxon>Dikarya</taxon>
        <taxon>Basidiomycota</taxon>
        <taxon>Ustilaginomycotina</taxon>
        <taxon>Exobasidiomycetes</taxon>
        <taxon>Tilletiales</taxon>
        <taxon>Tilletiaceae</taxon>
        <taxon>Tilletia</taxon>
    </lineage>
</organism>
<accession>A0AAN6GIU6</accession>
<name>A0AAN6GIU6_9BASI</name>
<evidence type="ECO:0000256" key="1">
    <source>
        <dbReference type="SAM" id="MobiDB-lite"/>
    </source>
</evidence>
<feature type="region of interest" description="Disordered" evidence="1">
    <location>
        <begin position="366"/>
        <end position="501"/>
    </location>
</feature>
<keyword evidence="3" id="KW-1185">Reference proteome</keyword>
<feature type="compositionally biased region" description="Low complexity" evidence="1">
    <location>
        <begin position="206"/>
        <end position="233"/>
    </location>
</feature>
<proteinExistence type="predicted"/>
<feature type="region of interest" description="Disordered" evidence="1">
    <location>
        <begin position="1"/>
        <end position="160"/>
    </location>
</feature>
<dbReference type="GO" id="GO:0005666">
    <property type="term" value="C:RNA polymerase III complex"/>
    <property type="evidence" value="ECO:0007669"/>
    <property type="project" value="InterPro"/>
</dbReference>
<feature type="compositionally biased region" description="Acidic residues" evidence="1">
    <location>
        <begin position="309"/>
        <end position="338"/>
    </location>
</feature>
<dbReference type="AlphaFoldDB" id="A0AAN6GIU6"/>
<feature type="compositionally biased region" description="Gly residues" evidence="1">
    <location>
        <begin position="116"/>
        <end position="140"/>
    </location>
</feature>
<comment type="caution">
    <text evidence="2">The sequence shown here is derived from an EMBL/GenBank/DDBJ whole genome shotgun (WGS) entry which is preliminary data.</text>
</comment>
<gene>
    <name evidence="2" type="ORF">OC846_006345</name>
</gene>
<feature type="compositionally biased region" description="Low complexity" evidence="1">
    <location>
        <begin position="183"/>
        <end position="198"/>
    </location>
</feature>
<feature type="compositionally biased region" description="Low complexity" evidence="1">
    <location>
        <begin position="8"/>
        <end position="37"/>
    </location>
</feature>
<evidence type="ECO:0000313" key="3">
    <source>
        <dbReference type="Proteomes" id="UP001176517"/>
    </source>
</evidence>
<sequence length="526" mass="52952">MPPKQTTPAAPAGSGSAAAVPPARPPARGIAPSRGAAFLAGVGRGIIPPSQPHQAGSATPPTTANRPAGPHFAPKRIVRAAPSPSPGPSSAGAAGTPPPPQPPGAAPNVAIPTGPSGRGRAAGRGTRGGAARGGRGGAARGGAPTMGGSRPPIEMTASGPFALGTGAIRAQKKVTSVAPILNPSGSRSGAGASSAGGPPIIGGSTGASTSASAQSGTGPKDASTTTTTSASASDGPNFAEFLPDDAVPMHINTVRYSSEGLQIIDMQDVPHMDERAPAAIPRRDVLKTQKKRRPRKPAVKLETNGFDQNGDDADAQEEEDAMDLSESDHDEEEPDDLAADFMPVNGISPEDRLYLLQIPRPFPSFVIDPNYVPPAAKPVVKPEPGTEGAALASGDLMEGVQVSTSSAVPQPDPDTKITPGQGIQIPVRGEFSSSSAASAVEQSSATAQADGSSSTSSSKPRRSVSFAPDTVGGPGSARDGLVILDDDDDVKSGDKLWRGNPEGQVGEVLIWRDGSVKLLLGDIVMN</sequence>
<protein>
    <submittedName>
        <fullName evidence="2">Uncharacterized protein</fullName>
    </submittedName>
</protein>
<feature type="compositionally biased region" description="Low complexity" evidence="1">
    <location>
        <begin position="432"/>
        <end position="467"/>
    </location>
</feature>
<feature type="compositionally biased region" description="Basic residues" evidence="1">
    <location>
        <begin position="288"/>
        <end position="298"/>
    </location>
</feature>
<feature type="compositionally biased region" description="Polar residues" evidence="1">
    <location>
        <begin position="52"/>
        <end position="65"/>
    </location>
</feature>
<feature type="region of interest" description="Disordered" evidence="1">
    <location>
        <begin position="179"/>
        <end position="246"/>
    </location>
</feature>
<feature type="compositionally biased region" description="Basic and acidic residues" evidence="1">
    <location>
        <begin position="268"/>
        <end position="287"/>
    </location>
</feature>
<feature type="compositionally biased region" description="Pro residues" evidence="1">
    <location>
        <begin position="96"/>
        <end position="105"/>
    </location>
</feature>
<evidence type="ECO:0000313" key="2">
    <source>
        <dbReference type="EMBL" id="KAK0543627.1"/>
    </source>
</evidence>
<dbReference type="Pfam" id="PF05132">
    <property type="entry name" value="RNA_pol_Rpc4"/>
    <property type="match status" value="1"/>
</dbReference>
<reference evidence="2" key="1">
    <citation type="journal article" date="2023" name="PhytoFront">
        <title>Draft Genome Resources of Seven Strains of Tilletia horrida, Causal Agent of Kernel Smut of Rice.</title>
        <authorList>
            <person name="Khanal S."/>
            <person name="Antony Babu S."/>
            <person name="Zhou X.G."/>
        </authorList>
    </citation>
    <scope>NUCLEOTIDE SEQUENCE</scope>
    <source>
        <strain evidence="2">TX6</strain>
    </source>
</reference>
<dbReference type="InterPro" id="IPR007811">
    <property type="entry name" value="RPC4"/>
</dbReference>
<dbReference type="GO" id="GO:0003677">
    <property type="term" value="F:DNA binding"/>
    <property type="evidence" value="ECO:0007669"/>
    <property type="project" value="InterPro"/>
</dbReference>